<name>A0A1A8T8E1_9GAMM</name>
<dbReference type="Gene3D" id="3.30.450.20">
    <property type="entry name" value="PAS domain"/>
    <property type="match status" value="1"/>
</dbReference>
<gene>
    <name evidence="4" type="primary">rpfG_2</name>
    <name evidence="4" type="ORF">MSP8886_00957</name>
</gene>
<dbReference type="OrthoDB" id="9764808at2"/>
<dbReference type="Gene3D" id="1.10.3210.10">
    <property type="entry name" value="Hypothetical protein af1432"/>
    <property type="match status" value="2"/>
</dbReference>
<evidence type="ECO:0000259" key="2">
    <source>
        <dbReference type="PROSITE" id="PS50885"/>
    </source>
</evidence>
<dbReference type="InterPro" id="IPR037522">
    <property type="entry name" value="HD_GYP_dom"/>
</dbReference>
<keyword evidence="1" id="KW-0812">Transmembrane</keyword>
<dbReference type="Gene3D" id="3.40.190.10">
    <property type="entry name" value="Periplasmic binding protein-like II"/>
    <property type="match status" value="2"/>
</dbReference>
<dbReference type="InterPro" id="IPR003607">
    <property type="entry name" value="HD/PDEase_dom"/>
</dbReference>
<dbReference type="AlphaFoldDB" id="A0A1A8T8E1"/>
<keyword evidence="4" id="KW-0378">Hydrolase</keyword>
<protein>
    <submittedName>
        <fullName evidence="4">Cyclic di-GMP phosphodiesterase response regulator RpfG</fullName>
        <ecNumber evidence="4">3.1.4.52</ecNumber>
    </submittedName>
</protein>
<evidence type="ECO:0000313" key="4">
    <source>
        <dbReference type="EMBL" id="SBS27785.1"/>
    </source>
</evidence>
<dbReference type="GO" id="GO:0071111">
    <property type="term" value="F:cyclic-guanylate-specific phosphodiesterase activity"/>
    <property type="evidence" value="ECO:0007669"/>
    <property type="project" value="UniProtKB-EC"/>
</dbReference>
<dbReference type="GO" id="GO:0016020">
    <property type="term" value="C:membrane"/>
    <property type="evidence" value="ECO:0007669"/>
    <property type="project" value="InterPro"/>
</dbReference>
<evidence type="ECO:0000259" key="3">
    <source>
        <dbReference type="PROSITE" id="PS51832"/>
    </source>
</evidence>
<dbReference type="Gene3D" id="6.10.340.10">
    <property type="match status" value="1"/>
</dbReference>
<accession>A0A1A8T8E1</accession>
<feature type="transmembrane region" description="Helical" evidence="1">
    <location>
        <begin position="12"/>
        <end position="35"/>
    </location>
</feature>
<dbReference type="GO" id="GO:0007165">
    <property type="term" value="P:signal transduction"/>
    <property type="evidence" value="ECO:0007669"/>
    <property type="project" value="InterPro"/>
</dbReference>
<dbReference type="PROSITE" id="PS51832">
    <property type="entry name" value="HD_GYP"/>
    <property type="match status" value="1"/>
</dbReference>
<dbReference type="RefSeq" id="WP_083200827.1">
    <property type="nucleotide sequence ID" value="NZ_FLOB01000002.1"/>
</dbReference>
<dbReference type="SMART" id="SM00062">
    <property type="entry name" value="PBPb"/>
    <property type="match status" value="1"/>
</dbReference>
<sequence length="1064" mass="122024">MISNKPMNKRYSIKLFVANMFLIAIVITATVAIVLQYHASKKIAVTHMLSSLDLMSNQMSNNLNKIDIDAKRTVNLLSNLIQPNFSQESVERKSRLFSSLLKNHSDFYSLYVGDKQEHFFQLINLQASKEISQKMQALPDDKWAAIVVKDGPNGRQRHTYYYSSTFNLNHQYTQSSNFYPSERPWFSTAPKNGVYKTKPYLFQHLQITGQTYSQRIGDTNQVIGLDILLSSTSKQLTEASKALFADGTQSFLFRQHGEIIASNLQKTHAVSLPRIAPLHLSKEQSEKVAHLGTLKVSNQNDWRPFDFSESGLPSGYLVDLMQIVSAMTGLKFDYINGFSRDALLKKYQRGEIDILLSVQKFGNDNIKGLYSSPLLDIPYGIATKNRSQPITTLTDLNNQTIGYLNRWNMDVSLEKRLPKVHWKKANSLQQLFSDLENGQVDAVIGASQTLTNSIKSLGLENIKVYKKITSLNATVPNRVYLVSHEQNKFAIGLINSALAHITPAERDALSTSWLKPTSQDLQDYLSIPITQLLSTAEQSTKEPFVLSKADNGTKYYIFTKDVDKKSTNQSYLAIIVPEKKLYEQATQEAYHSALFSAGLMVLLLPIIWLLSWPIVRPIKQLQLETEKIGKRQFQEVNLIDSNITEIWQLSCSFQEMAQEIKQHEAKQKEFMDALIRLIADAIDNKSVHTGNHCHRVPELGLMLSNALEQAQEGPYKDFKFANDNERREFRIAAWLHDCGKITMPEHIMDKGAKLECNYNRIHEIRTRFEVLWRDAQIDYMQAVYIEKQSPDVALKQWQVRQEELQEQFQFIAKANVGSESMNQENEQKIKEIGRQVWTRHFNNRLGLSPAEELLIAEQSQTSEQDQQATEYAFAQETLLSDKPEHIIPRIRDIELDPSLGINMDIPKYQYNLGELYNLSIQNGTLTEEDRFKIKEHMISTIHMLEGLPFPPELSRVPHYASTHHERMDGQGYPRKLHAEQLTIPDRILMIADVFEALTASDRPYKKANSLSSAIDLMYNMCKKGHLDMTMFRFFLESDTYLQYAERFLPESQRDTVDIKAYSFE</sequence>
<dbReference type="CDD" id="cd01007">
    <property type="entry name" value="PBP2_BvgS_HisK_like"/>
    <property type="match status" value="1"/>
</dbReference>
<dbReference type="PANTHER" id="PTHR45228">
    <property type="entry name" value="CYCLIC DI-GMP PHOSPHODIESTERASE TM_0186-RELATED"/>
    <property type="match status" value="1"/>
</dbReference>
<reference evidence="4" key="1">
    <citation type="submission" date="2016-06" db="EMBL/GenBank/DDBJ databases">
        <authorList>
            <person name="Kjaerup R.B."/>
            <person name="Dalgaard T.S."/>
            <person name="Juul-Madsen H.R."/>
        </authorList>
    </citation>
    <scope>NUCLEOTIDE SEQUENCE [LARGE SCALE GENOMIC DNA]</scope>
    <source>
        <strain evidence="4">CECT 8886</strain>
    </source>
</reference>
<proteinExistence type="predicted"/>
<keyword evidence="5" id="KW-1185">Reference proteome</keyword>
<dbReference type="PROSITE" id="PS50885">
    <property type="entry name" value="HAMP"/>
    <property type="match status" value="1"/>
</dbReference>
<dbReference type="Pfam" id="PF00497">
    <property type="entry name" value="SBP_bac_3"/>
    <property type="match status" value="1"/>
</dbReference>
<dbReference type="InterPro" id="IPR001638">
    <property type="entry name" value="Solute-binding_3/MltF_N"/>
</dbReference>
<dbReference type="Pfam" id="PF13487">
    <property type="entry name" value="HD_5"/>
    <property type="match status" value="1"/>
</dbReference>
<dbReference type="SUPFAM" id="SSF109604">
    <property type="entry name" value="HD-domain/PDEase-like"/>
    <property type="match status" value="2"/>
</dbReference>
<dbReference type="SMART" id="SM00471">
    <property type="entry name" value="HDc"/>
    <property type="match status" value="1"/>
</dbReference>
<dbReference type="CDD" id="cd00077">
    <property type="entry name" value="HDc"/>
    <property type="match status" value="2"/>
</dbReference>
<dbReference type="EMBL" id="FLOB01000002">
    <property type="protein sequence ID" value="SBS27785.1"/>
    <property type="molecule type" value="Genomic_DNA"/>
</dbReference>
<dbReference type="InterPro" id="IPR052020">
    <property type="entry name" value="Cyclic_di-GMP/3'3'-cGAMP_PDE"/>
</dbReference>
<organism evidence="4 5">
    <name type="scientific">Marinomonas spartinae</name>
    <dbReference type="NCBI Taxonomy" id="1792290"/>
    <lineage>
        <taxon>Bacteria</taxon>
        <taxon>Pseudomonadati</taxon>
        <taxon>Pseudomonadota</taxon>
        <taxon>Gammaproteobacteria</taxon>
        <taxon>Oceanospirillales</taxon>
        <taxon>Oceanospirillaceae</taxon>
        <taxon>Marinomonas</taxon>
    </lineage>
</organism>
<dbReference type="STRING" id="1792290.MSP8886_00957"/>
<dbReference type="PANTHER" id="PTHR45228:SF5">
    <property type="entry name" value="CYCLIC DI-GMP PHOSPHODIESTERASE VC_1348-RELATED"/>
    <property type="match status" value="1"/>
</dbReference>
<feature type="domain" description="HD-GYP" evidence="3">
    <location>
        <begin position="847"/>
        <end position="1049"/>
    </location>
</feature>
<evidence type="ECO:0000256" key="1">
    <source>
        <dbReference type="SAM" id="Phobius"/>
    </source>
</evidence>
<dbReference type="EC" id="3.1.4.52" evidence="4"/>
<dbReference type="SUPFAM" id="SSF53850">
    <property type="entry name" value="Periplasmic binding protein-like II"/>
    <property type="match status" value="1"/>
</dbReference>
<feature type="domain" description="HAMP" evidence="2">
    <location>
        <begin position="612"/>
        <end position="665"/>
    </location>
</feature>
<dbReference type="Proteomes" id="UP000092544">
    <property type="component" value="Unassembled WGS sequence"/>
</dbReference>
<dbReference type="InterPro" id="IPR003660">
    <property type="entry name" value="HAMP_dom"/>
</dbReference>
<keyword evidence="1" id="KW-0472">Membrane</keyword>
<keyword evidence="1" id="KW-1133">Transmembrane helix</keyword>
<evidence type="ECO:0000313" key="5">
    <source>
        <dbReference type="Proteomes" id="UP000092544"/>
    </source>
</evidence>